<organism evidence="2">
    <name type="scientific">Oppiella nova</name>
    <dbReference type="NCBI Taxonomy" id="334625"/>
    <lineage>
        <taxon>Eukaryota</taxon>
        <taxon>Metazoa</taxon>
        <taxon>Ecdysozoa</taxon>
        <taxon>Arthropoda</taxon>
        <taxon>Chelicerata</taxon>
        <taxon>Arachnida</taxon>
        <taxon>Acari</taxon>
        <taxon>Acariformes</taxon>
        <taxon>Sarcoptiformes</taxon>
        <taxon>Oribatida</taxon>
        <taxon>Brachypylina</taxon>
        <taxon>Oppioidea</taxon>
        <taxon>Oppiidae</taxon>
        <taxon>Oppiella</taxon>
    </lineage>
</organism>
<proteinExistence type="predicted"/>
<protein>
    <recommendedName>
        <fullName evidence="4">Ig-like domain-containing protein</fullName>
    </recommendedName>
</protein>
<dbReference type="AlphaFoldDB" id="A0A7R9M6W7"/>
<gene>
    <name evidence="2" type="ORF">ONB1V03_LOCUS10064</name>
</gene>
<reference evidence="2" key="1">
    <citation type="submission" date="2020-11" db="EMBL/GenBank/DDBJ databases">
        <authorList>
            <person name="Tran Van P."/>
        </authorList>
    </citation>
    <scope>NUCLEOTIDE SEQUENCE</scope>
</reference>
<evidence type="ECO:0000256" key="1">
    <source>
        <dbReference type="SAM" id="SignalP"/>
    </source>
</evidence>
<dbReference type="OrthoDB" id="6525201at2759"/>
<dbReference type="EMBL" id="CAJPVJ010006620">
    <property type="protein sequence ID" value="CAG2170597.1"/>
    <property type="molecule type" value="Genomic_DNA"/>
</dbReference>
<dbReference type="EMBL" id="OC921445">
    <property type="protein sequence ID" value="CAD7653410.1"/>
    <property type="molecule type" value="Genomic_DNA"/>
</dbReference>
<accession>A0A7R9M6W7</accession>
<feature type="chain" id="PRO_5036211405" description="Ig-like domain-containing protein" evidence="1">
    <location>
        <begin position="23"/>
        <end position="274"/>
    </location>
</feature>
<keyword evidence="3" id="KW-1185">Reference proteome</keyword>
<name>A0A7R9M6W7_9ACAR</name>
<keyword evidence="1" id="KW-0732">Signal</keyword>
<evidence type="ECO:0008006" key="4">
    <source>
        <dbReference type="Google" id="ProtNLM"/>
    </source>
</evidence>
<evidence type="ECO:0000313" key="2">
    <source>
        <dbReference type="EMBL" id="CAD7653410.1"/>
    </source>
</evidence>
<sequence>MEKYNSVFILLLLLNVLTLCTCISLKSLYLDQSNRNNDLVLNCNFQLDSDQQFQGMEMRLKNKYYYFVDSGSLKEHYESSVIDSSRVIEHSPLYNTTTKYGNVRNVISSASVSNDFDCLIYFSAGGVPGFNQSSRDFVPDDRSIQTTLYVYNQVRGTYKVGDDVSVHCDYRLKAKDFLFDRRVYKDNKLFYRYVNKDQKYFIAQSGVDNVRLDSDANNTLRITINPNVGANSETGGRYKCQVNYVTPDGLDMNSTHESTLQLAGFKTILPVKLN</sequence>
<feature type="signal peptide" evidence="1">
    <location>
        <begin position="1"/>
        <end position="22"/>
    </location>
</feature>
<dbReference type="Proteomes" id="UP000728032">
    <property type="component" value="Unassembled WGS sequence"/>
</dbReference>
<evidence type="ECO:0000313" key="3">
    <source>
        <dbReference type="Proteomes" id="UP000728032"/>
    </source>
</evidence>